<keyword evidence="1" id="KW-1133">Transmembrane helix</keyword>
<comment type="caution">
    <text evidence="2">The sequence shown here is derived from an EMBL/GenBank/DDBJ whole genome shotgun (WGS) entry which is preliminary data.</text>
</comment>
<name>A0A367QF00_9NOSO</name>
<dbReference type="EMBL" id="LXQD01000324">
    <property type="protein sequence ID" value="RCJ22787.1"/>
    <property type="molecule type" value="Genomic_DNA"/>
</dbReference>
<evidence type="ECO:0000313" key="3">
    <source>
        <dbReference type="Proteomes" id="UP000252107"/>
    </source>
</evidence>
<feature type="transmembrane region" description="Helical" evidence="1">
    <location>
        <begin position="69"/>
        <end position="91"/>
    </location>
</feature>
<keyword evidence="3" id="KW-1185">Reference proteome</keyword>
<accession>A0A367QF00</accession>
<sequence length="110" mass="12385">MYLLVITSYELIKGFNIFMNYSSVSETIQQQEKTNQLLRCQTTAKPEKLVCTTEKAITSPLKQLDTVALVQYGGLPAAIILAIAFLILALAEYNKIFVPVMLQKRDIKTK</sequence>
<keyword evidence="1" id="KW-0812">Transmembrane</keyword>
<evidence type="ECO:0000256" key="1">
    <source>
        <dbReference type="SAM" id="Phobius"/>
    </source>
</evidence>
<dbReference type="AlphaFoldDB" id="A0A367QF00"/>
<reference evidence="2" key="1">
    <citation type="submission" date="2016-04" db="EMBL/GenBank/DDBJ databases">
        <authorList>
            <person name="Tabuchi Yagui T.R."/>
        </authorList>
    </citation>
    <scope>NUCLEOTIDE SEQUENCE [LARGE SCALE GENOMIC DNA]</scope>
    <source>
        <strain evidence="2">NIES-26</strain>
    </source>
</reference>
<evidence type="ECO:0000313" key="2">
    <source>
        <dbReference type="EMBL" id="RCJ22787.1"/>
    </source>
</evidence>
<protein>
    <submittedName>
        <fullName evidence="2">Uncharacterized protein</fullName>
    </submittedName>
</protein>
<organism evidence="2 3">
    <name type="scientific">Nostoc minutum NIES-26</name>
    <dbReference type="NCBI Taxonomy" id="1844469"/>
    <lineage>
        <taxon>Bacteria</taxon>
        <taxon>Bacillati</taxon>
        <taxon>Cyanobacteriota</taxon>
        <taxon>Cyanophyceae</taxon>
        <taxon>Nostocales</taxon>
        <taxon>Nostocaceae</taxon>
        <taxon>Nostoc</taxon>
    </lineage>
</organism>
<proteinExistence type="predicted"/>
<gene>
    <name evidence="2" type="ORF">A6770_29575</name>
</gene>
<keyword evidence="1" id="KW-0472">Membrane</keyword>
<dbReference type="Proteomes" id="UP000252107">
    <property type="component" value="Unassembled WGS sequence"/>
</dbReference>